<dbReference type="KEGG" id="sta:STHERM_c16970"/>
<proteinExistence type="predicted"/>
<name>E0RNP2_WINT6</name>
<dbReference type="AlphaFoldDB" id="E0RNP2"/>
<protein>
    <submittedName>
        <fullName evidence="1">Uncharacterized protein</fullName>
    </submittedName>
</protein>
<evidence type="ECO:0000313" key="1">
    <source>
        <dbReference type="EMBL" id="ADN02633.1"/>
    </source>
</evidence>
<dbReference type="PaxDb" id="665571-STHERM_c16970"/>
<reference key="1">
    <citation type="submission" date="2009-08" db="EMBL/GenBank/DDBJ databases">
        <title>The genome sequence of Spirochaeta thermophila DSM6192.</title>
        <authorList>
            <person name="Angelov A."/>
            <person name="Mientus M."/>
            <person name="Wittenberg S."/>
            <person name="Lehmann R."/>
            <person name="Liesegang H."/>
            <person name="Daniel R."/>
            <person name="Liebl W."/>
        </authorList>
    </citation>
    <scope>NUCLEOTIDE SEQUENCE</scope>
    <source>
        <strain>DSM 6192</strain>
    </source>
</reference>
<dbReference type="EMBL" id="CP001698">
    <property type="protein sequence ID" value="ADN02633.1"/>
    <property type="molecule type" value="Genomic_DNA"/>
</dbReference>
<evidence type="ECO:0000313" key="2">
    <source>
        <dbReference type="Proteomes" id="UP000001296"/>
    </source>
</evidence>
<sequence>MEHPYLVAFERKLKELFDRVDDYLEERYEGLYPLHPVRPPRGATSSKDQDGLFSIGASFSPGFGTRYGKGYVVDLRIATLSHVDPALREQILRDALSHLQRLLDEAFPDRHFKVVKDGEVYKIVGDLSLRRET</sequence>
<dbReference type="HOGENOM" id="CLU_1916148_0_0_12"/>
<dbReference type="eggNOG" id="ENOG50338KM">
    <property type="taxonomic scope" value="Bacteria"/>
</dbReference>
<reference evidence="1 2" key="2">
    <citation type="journal article" date="2010" name="J. Bacteriol.">
        <title>Genome sequence of the polysaccharide-degrading, thermophilic anaerobe Spirochaeta thermophila DSM 6192.</title>
        <authorList>
            <person name="Angelov A."/>
            <person name="Liebl S."/>
            <person name="Ballschmiter M."/>
            <person name="Bomeke M."/>
            <person name="Lehmann R."/>
            <person name="Liesegang H."/>
            <person name="Daniel R."/>
            <person name="Liebl W."/>
        </authorList>
    </citation>
    <scope>NUCLEOTIDE SEQUENCE [LARGE SCALE GENOMIC DNA]</scope>
    <source>
        <strain evidence="2">ATCC 49972 / DSM 6192 / RI 19.B1</strain>
    </source>
</reference>
<gene>
    <name evidence="1" type="ordered locus">STHERM_c16970</name>
</gene>
<organism evidence="1 2">
    <name type="scientific">Winmispira thermophila (strain ATCC 49972 / DSM 6192 / RI 19.B1)</name>
    <name type="common">Spirochaeta thermophila</name>
    <dbReference type="NCBI Taxonomy" id="665571"/>
    <lineage>
        <taxon>Bacteria</taxon>
        <taxon>Pseudomonadati</taxon>
        <taxon>Spirochaetota</taxon>
        <taxon>Spirochaetia</taxon>
        <taxon>Winmispirales</taxon>
        <taxon>Winmispiraceae</taxon>
        <taxon>Winmispira</taxon>
    </lineage>
</organism>
<dbReference type="Proteomes" id="UP000001296">
    <property type="component" value="Chromosome"/>
</dbReference>
<accession>E0RNP2</accession>
<dbReference type="RefSeq" id="WP_013314472.1">
    <property type="nucleotide sequence ID" value="NC_014484.1"/>
</dbReference>